<keyword evidence="2" id="KW-1185">Reference proteome</keyword>
<comment type="caution">
    <text evidence="1">The sequence shown here is derived from an EMBL/GenBank/DDBJ whole genome shotgun (WGS) entry which is preliminary data.</text>
</comment>
<dbReference type="EMBL" id="CATNWA010017660">
    <property type="protein sequence ID" value="CAI9602247.1"/>
    <property type="molecule type" value="Genomic_DNA"/>
</dbReference>
<evidence type="ECO:0000313" key="1">
    <source>
        <dbReference type="EMBL" id="CAI9602247.1"/>
    </source>
</evidence>
<dbReference type="Proteomes" id="UP001162483">
    <property type="component" value="Unassembled WGS sequence"/>
</dbReference>
<name>A0ABN9FYV4_9NEOB</name>
<gene>
    <name evidence="1" type="ORF">SPARVUS_LOCUS13103414</name>
</gene>
<organism evidence="1 2">
    <name type="scientific">Staurois parvus</name>
    <dbReference type="NCBI Taxonomy" id="386267"/>
    <lineage>
        <taxon>Eukaryota</taxon>
        <taxon>Metazoa</taxon>
        <taxon>Chordata</taxon>
        <taxon>Craniata</taxon>
        <taxon>Vertebrata</taxon>
        <taxon>Euteleostomi</taxon>
        <taxon>Amphibia</taxon>
        <taxon>Batrachia</taxon>
        <taxon>Anura</taxon>
        <taxon>Neobatrachia</taxon>
        <taxon>Ranoidea</taxon>
        <taxon>Ranidae</taxon>
        <taxon>Staurois</taxon>
    </lineage>
</organism>
<reference evidence="1" key="1">
    <citation type="submission" date="2023-05" db="EMBL/GenBank/DDBJ databases">
        <authorList>
            <person name="Stuckert A."/>
        </authorList>
    </citation>
    <scope>NUCLEOTIDE SEQUENCE</scope>
</reference>
<evidence type="ECO:0000313" key="2">
    <source>
        <dbReference type="Proteomes" id="UP001162483"/>
    </source>
</evidence>
<sequence length="78" mass="8865">MSGPVQISPQCQDSTDIPQMSGTVQISPRQYDNLPKCQDSTAYPPNVRTVQISLKCPIFCRVECPTLLHKRNFMCKFF</sequence>
<accession>A0ABN9FYV4</accession>
<protein>
    <submittedName>
        <fullName evidence="1">Uncharacterized protein</fullName>
    </submittedName>
</protein>
<proteinExistence type="predicted"/>